<feature type="binding site" evidence="9">
    <location>
        <position position="81"/>
    </location>
    <ligand>
        <name>substrate</name>
    </ligand>
</feature>
<dbReference type="PRINTS" id="PR01020">
    <property type="entry name" value="LPSBIOSNTHSS"/>
</dbReference>
<evidence type="ECO:0000256" key="2">
    <source>
        <dbReference type="ARBA" id="ARBA00022679"/>
    </source>
</evidence>
<feature type="binding site" evidence="9">
    <location>
        <position position="44"/>
    </location>
    <ligand>
        <name>substrate</name>
    </ligand>
</feature>
<keyword evidence="1 9" id="KW-0963">Cytoplasm</keyword>
<dbReference type="UniPathway" id="UPA00241">
    <property type="reaction ID" value="UER00355"/>
</dbReference>
<keyword evidence="13" id="KW-1185">Reference proteome</keyword>
<feature type="site" description="Transition state stabilizer" evidence="9">
    <location>
        <position position="20"/>
    </location>
</feature>
<evidence type="ECO:0000256" key="1">
    <source>
        <dbReference type="ARBA" id="ARBA00022490"/>
    </source>
</evidence>
<comment type="function">
    <text evidence="9">Reversibly transfers an adenylyl group from ATP to 4'-phosphopantetheine, yielding dephospho-CoA (dPCoA) and pyrophosphate.</text>
</comment>
<name>A0A5J6MXA9_9PROT</name>
<sequence length="193" mass="21261">MPKTRIAVYPGTFDPITNGHLDIIRRAARLVDRLVIGVSVNAGKGPLLSLDDRVRLVQGELVALDNGMPDYVEVVPFNCLLMDFAMQVGASSIIRGLRAVSDFEYEFQMAGMNARLNPDIETVFLMASDRHQFISSRFVKEIGRFGGDIRHFVSPRVADYLETQLGFGNGKKKRGARVKAAAAGPAKKARKPK</sequence>
<dbReference type="SUPFAM" id="SSF52374">
    <property type="entry name" value="Nucleotidylyl transferase"/>
    <property type="match status" value="1"/>
</dbReference>
<organism evidence="12 13">
    <name type="scientific">Hypericibacter adhaerens</name>
    <dbReference type="NCBI Taxonomy" id="2602016"/>
    <lineage>
        <taxon>Bacteria</taxon>
        <taxon>Pseudomonadati</taxon>
        <taxon>Pseudomonadota</taxon>
        <taxon>Alphaproteobacteria</taxon>
        <taxon>Rhodospirillales</taxon>
        <taxon>Dongiaceae</taxon>
        <taxon>Hypericibacter</taxon>
    </lineage>
</organism>
<evidence type="ECO:0000313" key="12">
    <source>
        <dbReference type="EMBL" id="QEX22159.1"/>
    </source>
</evidence>
<keyword evidence="2 9" id="KW-0808">Transferase</keyword>
<keyword evidence="4 9" id="KW-0547">Nucleotide-binding</keyword>
<dbReference type="InterPro" id="IPR001980">
    <property type="entry name" value="PPAT"/>
</dbReference>
<dbReference type="AlphaFoldDB" id="A0A5J6MXA9"/>
<dbReference type="EC" id="2.7.7.3" evidence="9"/>
<evidence type="ECO:0000256" key="7">
    <source>
        <dbReference type="ARBA" id="ARBA00022993"/>
    </source>
</evidence>
<dbReference type="NCBIfam" id="TIGR01510">
    <property type="entry name" value="coaD_prev_kdtB"/>
    <property type="match status" value="1"/>
</dbReference>
<feature type="domain" description="Cytidyltransferase-like" evidence="11">
    <location>
        <begin position="8"/>
        <end position="141"/>
    </location>
</feature>
<evidence type="ECO:0000256" key="4">
    <source>
        <dbReference type="ARBA" id="ARBA00022741"/>
    </source>
</evidence>
<comment type="similarity">
    <text evidence="9">Belongs to the bacterial CoaD family.</text>
</comment>
<dbReference type="NCBIfam" id="TIGR00125">
    <property type="entry name" value="cyt_tran_rel"/>
    <property type="match status" value="1"/>
</dbReference>
<evidence type="ECO:0000256" key="8">
    <source>
        <dbReference type="ARBA" id="ARBA00029346"/>
    </source>
</evidence>
<dbReference type="CDD" id="cd02163">
    <property type="entry name" value="PPAT"/>
    <property type="match status" value="1"/>
</dbReference>
<comment type="cofactor">
    <cofactor evidence="9">
        <name>Mg(2+)</name>
        <dbReference type="ChEBI" id="CHEBI:18420"/>
    </cofactor>
</comment>
<feature type="binding site" evidence="9">
    <location>
        <position position="20"/>
    </location>
    <ligand>
        <name>ATP</name>
        <dbReference type="ChEBI" id="CHEBI:30616"/>
    </ligand>
</feature>
<dbReference type="PANTHER" id="PTHR21342:SF1">
    <property type="entry name" value="PHOSPHOPANTETHEINE ADENYLYLTRANSFERASE"/>
    <property type="match status" value="1"/>
</dbReference>
<dbReference type="Proteomes" id="UP000325797">
    <property type="component" value="Chromosome"/>
</dbReference>
<feature type="binding site" evidence="9">
    <location>
        <begin position="131"/>
        <end position="137"/>
    </location>
    <ligand>
        <name>ATP</name>
        <dbReference type="ChEBI" id="CHEBI:30616"/>
    </ligand>
</feature>
<accession>A0A5J6MXA9</accession>
<comment type="subcellular location">
    <subcellularLocation>
        <location evidence="9">Cytoplasm</location>
    </subcellularLocation>
</comment>
<feature type="binding site" evidence="9">
    <location>
        <position position="95"/>
    </location>
    <ligand>
        <name>substrate</name>
    </ligand>
</feature>
<feature type="binding site" evidence="9">
    <location>
        <begin position="96"/>
        <end position="98"/>
    </location>
    <ligand>
        <name>ATP</name>
        <dbReference type="ChEBI" id="CHEBI:30616"/>
    </ligand>
</feature>
<feature type="binding site" evidence="9">
    <location>
        <begin position="12"/>
        <end position="13"/>
    </location>
    <ligand>
        <name>ATP</name>
        <dbReference type="ChEBI" id="CHEBI:30616"/>
    </ligand>
</feature>
<protein>
    <recommendedName>
        <fullName evidence="9">Phosphopantetheine adenylyltransferase</fullName>
        <ecNumber evidence="9">2.7.7.3</ecNumber>
    </recommendedName>
    <alternativeName>
        <fullName evidence="9">Dephospho-CoA pyrophosphorylase</fullName>
    </alternativeName>
    <alternativeName>
        <fullName evidence="9">Pantetheine-phosphate adenylyltransferase</fullName>
        <shortName evidence="9">PPAT</shortName>
    </alternativeName>
</protein>
<dbReference type="GO" id="GO:0005524">
    <property type="term" value="F:ATP binding"/>
    <property type="evidence" value="ECO:0007669"/>
    <property type="project" value="UniProtKB-KW"/>
</dbReference>
<keyword evidence="3 9" id="KW-0548">Nucleotidyltransferase</keyword>
<evidence type="ECO:0000256" key="6">
    <source>
        <dbReference type="ARBA" id="ARBA00022842"/>
    </source>
</evidence>
<reference evidence="12 13" key="1">
    <citation type="submission" date="2019-08" db="EMBL/GenBank/DDBJ databases">
        <title>Hyperibacter terrae gen. nov., sp. nov. and Hyperibacter viscosus sp. nov., two new members in the family Rhodospirillaceae isolated from the rhizosphere of Hypericum perforatum.</title>
        <authorList>
            <person name="Noviana Z."/>
        </authorList>
    </citation>
    <scope>NUCLEOTIDE SEQUENCE [LARGE SCALE GENOMIC DNA]</scope>
    <source>
        <strain evidence="12 13">R5959</strain>
    </source>
</reference>
<feature type="binding site" evidence="9">
    <location>
        <position position="106"/>
    </location>
    <ligand>
        <name>ATP</name>
        <dbReference type="ChEBI" id="CHEBI:30616"/>
    </ligand>
</feature>
<feature type="region of interest" description="Disordered" evidence="10">
    <location>
        <begin position="170"/>
        <end position="193"/>
    </location>
</feature>
<dbReference type="RefSeq" id="WP_151117274.1">
    <property type="nucleotide sequence ID" value="NZ_CP042582.1"/>
</dbReference>
<dbReference type="GO" id="GO:0015937">
    <property type="term" value="P:coenzyme A biosynthetic process"/>
    <property type="evidence" value="ECO:0007669"/>
    <property type="project" value="UniProtKB-UniRule"/>
</dbReference>
<dbReference type="InterPro" id="IPR014729">
    <property type="entry name" value="Rossmann-like_a/b/a_fold"/>
</dbReference>
<comment type="pathway">
    <text evidence="9">Cofactor biosynthesis; coenzyme A biosynthesis; CoA from (R)-pantothenate: step 4/5.</text>
</comment>
<dbReference type="GO" id="GO:0004595">
    <property type="term" value="F:pantetheine-phosphate adenylyltransferase activity"/>
    <property type="evidence" value="ECO:0007669"/>
    <property type="project" value="UniProtKB-UniRule"/>
</dbReference>
<keyword evidence="7 9" id="KW-0173">Coenzyme A biosynthesis</keyword>
<evidence type="ECO:0000256" key="9">
    <source>
        <dbReference type="HAMAP-Rule" id="MF_00151"/>
    </source>
</evidence>
<proteinExistence type="inferred from homology"/>
<feature type="binding site" evidence="9">
    <location>
        <position position="12"/>
    </location>
    <ligand>
        <name>substrate</name>
    </ligand>
</feature>
<comment type="subunit">
    <text evidence="9">Homohexamer.</text>
</comment>
<keyword evidence="6 9" id="KW-0460">Magnesium</keyword>
<dbReference type="Pfam" id="PF01467">
    <property type="entry name" value="CTP_transf_like"/>
    <property type="match status" value="1"/>
</dbReference>
<dbReference type="HAMAP" id="MF_00151">
    <property type="entry name" value="PPAT_bact"/>
    <property type="match status" value="1"/>
</dbReference>
<evidence type="ECO:0000256" key="3">
    <source>
        <dbReference type="ARBA" id="ARBA00022695"/>
    </source>
</evidence>
<gene>
    <name evidence="9 12" type="primary">coaD</name>
    <name evidence="12" type="ORF">FRZ61_20890</name>
</gene>
<evidence type="ECO:0000256" key="10">
    <source>
        <dbReference type="SAM" id="MobiDB-lite"/>
    </source>
</evidence>
<dbReference type="EMBL" id="CP042582">
    <property type="protein sequence ID" value="QEX22159.1"/>
    <property type="molecule type" value="Genomic_DNA"/>
</dbReference>
<dbReference type="Gene3D" id="3.40.50.620">
    <property type="entry name" value="HUPs"/>
    <property type="match status" value="1"/>
</dbReference>
<evidence type="ECO:0000259" key="11">
    <source>
        <dbReference type="Pfam" id="PF01467"/>
    </source>
</evidence>
<dbReference type="OrthoDB" id="9806661at2"/>
<dbReference type="PANTHER" id="PTHR21342">
    <property type="entry name" value="PHOSPHOPANTETHEINE ADENYLYLTRANSFERASE"/>
    <property type="match status" value="1"/>
</dbReference>
<keyword evidence="5 9" id="KW-0067">ATP-binding</keyword>
<dbReference type="KEGG" id="hadh:FRZ61_20890"/>
<evidence type="ECO:0000313" key="13">
    <source>
        <dbReference type="Proteomes" id="UP000325797"/>
    </source>
</evidence>
<evidence type="ECO:0000256" key="5">
    <source>
        <dbReference type="ARBA" id="ARBA00022840"/>
    </source>
</evidence>
<dbReference type="InterPro" id="IPR004821">
    <property type="entry name" value="Cyt_trans-like"/>
</dbReference>
<dbReference type="GO" id="GO:0005737">
    <property type="term" value="C:cytoplasm"/>
    <property type="evidence" value="ECO:0007669"/>
    <property type="project" value="UniProtKB-SubCell"/>
</dbReference>
<comment type="catalytic activity">
    <reaction evidence="8 9">
        <text>(R)-4'-phosphopantetheine + ATP + H(+) = 3'-dephospho-CoA + diphosphate</text>
        <dbReference type="Rhea" id="RHEA:19801"/>
        <dbReference type="ChEBI" id="CHEBI:15378"/>
        <dbReference type="ChEBI" id="CHEBI:30616"/>
        <dbReference type="ChEBI" id="CHEBI:33019"/>
        <dbReference type="ChEBI" id="CHEBI:57328"/>
        <dbReference type="ChEBI" id="CHEBI:61723"/>
        <dbReference type="EC" id="2.7.7.3"/>
    </reaction>
</comment>